<dbReference type="Gene3D" id="4.10.860.20">
    <property type="entry name" value="Rabenosyn, Rab binding domain"/>
    <property type="match status" value="1"/>
</dbReference>
<dbReference type="GO" id="GO:0005506">
    <property type="term" value="F:iron ion binding"/>
    <property type="evidence" value="ECO:0007669"/>
    <property type="project" value="UniProtKB-UniRule"/>
</dbReference>
<evidence type="ECO:0000256" key="6">
    <source>
        <dbReference type="ARBA" id="ARBA00023004"/>
    </source>
</evidence>
<dbReference type="GO" id="GO:0006974">
    <property type="term" value="P:DNA damage response"/>
    <property type="evidence" value="ECO:0007669"/>
    <property type="project" value="TreeGrafter"/>
</dbReference>
<evidence type="ECO:0000256" key="2">
    <source>
        <dbReference type="ARBA" id="ARBA00022723"/>
    </source>
</evidence>
<keyword evidence="4 7" id="KW-0223">Dioxygenase</keyword>
<evidence type="ECO:0000259" key="8">
    <source>
        <dbReference type="PROSITE" id="PS51471"/>
    </source>
</evidence>
<dbReference type="GO" id="GO:0006879">
    <property type="term" value="P:intracellular iron ion homeostasis"/>
    <property type="evidence" value="ECO:0007669"/>
    <property type="project" value="TreeGrafter"/>
</dbReference>
<dbReference type="Pfam" id="PF18331">
    <property type="entry name" value="PKHD_C"/>
    <property type="match status" value="1"/>
</dbReference>
<proteinExistence type="inferred from homology"/>
<dbReference type="HAMAP" id="MF_00657">
    <property type="entry name" value="Hydroxyl_YbiX"/>
    <property type="match status" value="1"/>
</dbReference>
<dbReference type="SMART" id="SM00702">
    <property type="entry name" value="P4Hc"/>
    <property type="match status" value="1"/>
</dbReference>
<dbReference type="InterPro" id="IPR044862">
    <property type="entry name" value="Pro_4_hyd_alph_FE2OG_OXY"/>
</dbReference>
<accession>A0A0D6MIA7</accession>
<organism evidence="9 10">
    <name type="scientific">Tanticharoenia sakaeratensis NBRC 103193</name>
    <dbReference type="NCBI Taxonomy" id="1231623"/>
    <lineage>
        <taxon>Bacteria</taxon>
        <taxon>Pseudomonadati</taxon>
        <taxon>Pseudomonadota</taxon>
        <taxon>Alphaproteobacteria</taxon>
        <taxon>Acetobacterales</taxon>
        <taxon>Acetobacteraceae</taxon>
        <taxon>Tanticharoenia</taxon>
    </lineage>
</organism>
<feature type="domain" description="Fe2OG dioxygenase" evidence="8">
    <location>
        <begin position="78"/>
        <end position="178"/>
    </location>
</feature>
<keyword evidence="3 7" id="KW-0847">Vitamin C</keyword>
<dbReference type="Pfam" id="PF13640">
    <property type="entry name" value="2OG-FeII_Oxy_3"/>
    <property type="match status" value="1"/>
</dbReference>
<keyword evidence="10" id="KW-1185">Reference proteome</keyword>
<dbReference type="RefSeq" id="WP_048846978.1">
    <property type="nucleotide sequence ID" value="NZ_BALE01000009.1"/>
</dbReference>
<keyword evidence="5 7" id="KW-0560">Oxidoreductase</keyword>
<comment type="cofactor">
    <cofactor evidence="1 7">
        <name>L-ascorbate</name>
        <dbReference type="ChEBI" id="CHEBI:38290"/>
    </cofactor>
</comment>
<dbReference type="PANTHER" id="PTHR41536">
    <property type="entry name" value="PKHD-TYPE HYDROXYLASE YBIX"/>
    <property type="match status" value="1"/>
</dbReference>
<dbReference type="AlphaFoldDB" id="A0A0D6MIA7"/>
<dbReference type="EMBL" id="BALE01000009">
    <property type="protein sequence ID" value="GAN53210.1"/>
    <property type="molecule type" value="Genomic_DNA"/>
</dbReference>
<protein>
    <submittedName>
        <fullName evidence="9">Hydroxylase</fullName>
    </submittedName>
</protein>
<sequence>MLVHIPNVLSQDEVRHLRQRLETAEWTDGRVTAGEQSAKAKLNLQIPQDSPECRELGDIILRALGRNPIFNSAALPLRVYPPLFNRYDTGMHFHAHVDNAIRPIPGAGFRIRTDVSSTLFLTPAEEYDGGELVIQDTYGNQTVKLPAGDMVLYPATSLHSVNQITRGSRWASFFWTQSMVRDDTKRALLHEFDNSIIETRKVIPDTHPAVLGLTATYNNLLRQWAEL</sequence>
<evidence type="ECO:0000256" key="3">
    <source>
        <dbReference type="ARBA" id="ARBA00022896"/>
    </source>
</evidence>
<feature type="binding site" evidence="7">
    <location>
        <position position="96"/>
    </location>
    <ligand>
        <name>Fe cation</name>
        <dbReference type="ChEBI" id="CHEBI:24875"/>
    </ligand>
</feature>
<evidence type="ECO:0000313" key="10">
    <source>
        <dbReference type="Proteomes" id="UP000032679"/>
    </source>
</evidence>
<feature type="binding site" evidence="7">
    <location>
        <position position="159"/>
    </location>
    <ligand>
        <name>Fe cation</name>
        <dbReference type="ChEBI" id="CHEBI:24875"/>
    </ligand>
</feature>
<name>A0A0D6MIA7_9PROT</name>
<feature type="binding site" evidence="7">
    <location>
        <position position="98"/>
    </location>
    <ligand>
        <name>Fe cation</name>
        <dbReference type="ChEBI" id="CHEBI:24875"/>
    </ligand>
</feature>
<evidence type="ECO:0000313" key="9">
    <source>
        <dbReference type="EMBL" id="GAN53210.1"/>
    </source>
</evidence>
<keyword evidence="2 7" id="KW-0479">Metal-binding</keyword>
<dbReference type="OrthoDB" id="9812472at2"/>
<feature type="binding site" evidence="7">
    <location>
        <position position="169"/>
    </location>
    <ligand>
        <name>2-oxoglutarate</name>
        <dbReference type="ChEBI" id="CHEBI:16810"/>
    </ligand>
</feature>
<dbReference type="NCBIfam" id="NF003975">
    <property type="entry name" value="PRK05467.1-4"/>
    <property type="match status" value="1"/>
</dbReference>
<dbReference type="InterPro" id="IPR006620">
    <property type="entry name" value="Pro_4_hyd_alph"/>
</dbReference>
<dbReference type="GO" id="GO:0031418">
    <property type="term" value="F:L-ascorbic acid binding"/>
    <property type="evidence" value="ECO:0007669"/>
    <property type="project" value="UniProtKB-KW"/>
</dbReference>
<gene>
    <name evidence="9" type="ORF">Tasa_009_005</name>
</gene>
<evidence type="ECO:0000256" key="4">
    <source>
        <dbReference type="ARBA" id="ARBA00022964"/>
    </source>
</evidence>
<dbReference type="GO" id="GO:0016706">
    <property type="term" value="F:2-oxoglutarate-dependent dioxygenase activity"/>
    <property type="evidence" value="ECO:0007669"/>
    <property type="project" value="UniProtKB-UniRule"/>
</dbReference>
<dbReference type="InterPro" id="IPR041097">
    <property type="entry name" value="PKHD_C"/>
</dbReference>
<comment type="caution">
    <text evidence="9">The sequence shown here is derived from an EMBL/GenBank/DDBJ whole genome shotgun (WGS) entry which is preliminary data.</text>
</comment>
<dbReference type="SUPFAM" id="SSF51197">
    <property type="entry name" value="Clavaminate synthase-like"/>
    <property type="match status" value="1"/>
</dbReference>
<dbReference type="Proteomes" id="UP000032679">
    <property type="component" value="Unassembled WGS sequence"/>
</dbReference>
<keyword evidence="6 7" id="KW-0408">Iron</keyword>
<dbReference type="InterPro" id="IPR005123">
    <property type="entry name" value="Oxoglu/Fe-dep_dioxygenase_dom"/>
</dbReference>
<dbReference type="PANTHER" id="PTHR41536:SF1">
    <property type="entry name" value="PKHD-TYPE HYDROXYLASE YBIX"/>
    <property type="match status" value="1"/>
</dbReference>
<dbReference type="NCBIfam" id="NF003974">
    <property type="entry name" value="PRK05467.1-3"/>
    <property type="match status" value="1"/>
</dbReference>
<comment type="cofactor">
    <cofactor evidence="7">
        <name>Fe(2+)</name>
        <dbReference type="ChEBI" id="CHEBI:29033"/>
    </cofactor>
    <text evidence="7">Binds 1 Fe(2+) ion per subunit.</text>
</comment>
<dbReference type="PROSITE" id="PS51471">
    <property type="entry name" value="FE2OG_OXY"/>
    <property type="match status" value="1"/>
</dbReference>
<evidence type="ECO:0000256" key="5">
    <source>
        <dbReference type="ARBA" id="ARBA00023002"/>
    </source>
</evidence>
<dbReference type="Gene3D" id="2.60.120.620">
    <property type="entry name" value="q2cbj1_9rhob like domain"/>
    <property type="match status" value="1"/>
</dbReference>
<dbReference type="InterPro" id="IPR023550">
    <property type="entry name" value="PKHD_hydroxylase"/>
</dbReference>
<evidence type="ECO:0000256" key="7">
    <source>
        <dbReference type="HAMAP-Rule" id="MF_00657"/>
    </source>
</evidence>
<dbReference type="STRING" id="1231623.Tasa_009_005"/>
<reference evidence="9 10" key="1">
    <citation type="submission" date="2012-10" db="EMBL/GenBank/DDBJ databases">
        <title>Genome sequencing of Tanticharoenia sakaeratensis NBRC 103193.</title>
        <authorList>
            <person name="Azuma Y."/>
            <person name="Hadano H."/>
            <person name="Hirakawa H."/>
            <person name="Matsushita K."/>
        </authorList>
    </citation>
    <scope>NUCLEOTIDE SEQUENCE [LARGE SCALE GENOMIC DNA]</scope>
    <source>
        <strain evidence="9 10">NBRC 103193</strain>
    </source>
</reference>
<evidence type="ECO:0000256" key="1">
    <source>
        <dbReference type="ARBA" id="ARBA00001961"/>
    </source>
</evidence>